<sequence>MSSAVWILWASLGETNEPQRLFIYGWLAGVICSLLIFIPLKLLTKITEPNRVRAKVAAGRNAAESIKTRLKDECDSNTSHAELTEEDDTISQSSDDESLPHYLGMTKGKVAAQCCHAALAAYLIAKSKNSQTREWLKAWERLGQAKITLKCPDEATMLDMQKKARSIGLPAKSICDAGHTQIAAGSRTVLAIGPGKLFT</sequence>
<dbReference type="InParanoid" id="F4NUN1"/>
<dbReference type="EC" id="3.1.1.29" evidence="1"/>
<feature type="region of interest" description="Disordered" evidence="5">
    <location>
        <begin position="76"/>
        <end position="97"/>
    </location>
</feature>
<feature type="compositionally biased region" description="Acidic residues" evidence="5">
    <location>
        <begin position="84"/>
        <end position="97"/>
    </location>
</feature>
<keyword evidence="6" id="KW-0472">Membrane</keyword>
<evidence type="ECO:0000256" key="1">
    <source>
        <dbReference type="ARBA" id="ARBA00013260"/>
    </source>
</evidence>
<keyword evidence="6" id="KW-1133">Transmembrane helix</keyword>
<name>F4NUN1_BATDJ</name>
<evidence type="ECO:0000256" key="4">
    <source>
        <dbReference type="ARBA" id="ARBA00048707"/>
    </source>
</evidence>
<reference evidence="7 8" key="1">
    <citation type="submission" date="2009-12" db="EMBL/GenBank/DDBJ databases">
        <title>The draft genome of Batrachochytrium dendrobatidis.</title>
        <authorList>
            <consortium name="US DOE Joint Genome Institute (JGI-PGF)"/>
            <person name="Kuo A."/>
            <person name="Salamov A."/>
            <person name="Schmutz J."/>
            <person name="Lucas S."/>
            <person name="Pitluck S."/>
            <person name="Rosenblum E."/>
            <person name="Stajich J."/>
            <person name="Eisen M."/>
            <person name="Grigoriev I.V."/>
        </authorList>
    </citation>
    <scope>NUCLEOTIDE SEQUENCE [LARGE SCALE GENOMIC DNA]</scope>
    <source>
        <strain evidence="8">JAM81 / FGSC 10211</strain>
    </source>
</reference>
<dbReference type="SUPFAM" id="SSF102462">
    <property type="entry name" value="Peptidyl-tRNA hydrolase II"/>
    <property type="match status" value="1"/>
</dbReference>
<dbReference type="OrthoDB" id="1733656at2759"/>
<keyword evidence="8" id="KW-1185">Reference proteome</keyword>
<dbReference type="GeneID" id="18242076"/>
<dbReference type="CDD" id="cd02430">
    <property type="entry name" value="PTH2"/>
    <property type="match status" value="1"/>
</dbReference>
<dbReference type="NCBIfam" id="TIGR00283">
    <property type="entry name" value="arch_pth2"/>
    <property type="match status" value="1"/>
</dbReference>
<dbReference type="Pfam" id="PF01981">
    <property type="entry name" value="PTH2"/>
    <property type="match status" value="1"/>
</dbReference>
<dbReference type="STRING" id="684364.F4NUN1"/>
<evidence type="ECO:0000256" key="2">
    <source>
        <dbReference type="ARBA" id="ARBA00022801"/>
    </source>
</evidence>
<protein>
    <recommendedName>
        <fullName evidence="1">peptidyl-tRNA hydrolase</fullName>
        <ecNumber evidence="1">3.1.1.29</ecNumber>
    </recommendedName>
</protein>
<dbReference type="GO" id="GO:0004045">
    <property type="term" value="F:peptidyl-tRNA hydrolase activity"/>
    <property type="evidence" value="ECO:0000318"/>
    <property type="project" value="GO_Central"/>
</dbReference>
<feature type="transmembrane region" description="Helical" evidence="6">
    <location>
        <begin position="23"/>
        <end position="43"/>
    </location>
</feature>
<dbReference type="RefSeq" id="XP_006676310.1">
    <property type="nucleotide sequence ID" value="XM_006676247.1"/>
</dbReference>
<dbReference type="PANTHER" id="PTHR12649">
    <property type="entry name" value="PEPTIDYL-TRNA HYDROLASE 2"/>
    <property type="match status" value="1"/>
</dbReference>
<dbReference type="Gene3D" id="3.40.1490.10">
    <property type="entry name" value="Bit1"/>
    <property type="match status" value="1"/>
</dbReference>
<gene>
    <name evidence="7" type="ORF">BATDEDRAFT_85474</name>
</gene>
<proteinExistence type="inferred from homology"/>
<dbReference type="FunCoup" id="F4NUN1">
    <property type="interactions" value="712"/>
</dbReference>
<dbReference type="EMBL" id="GL882879">
    <property type="protein sequence ID" value="EGF84027.1"/>
    <property type="molecule type" value="Genomic_DNA"/>
</dbReference>
<dbReference type="PANTHER" id="PTHR12649:SF11">
    <property type="entry name" value="PEPTIDYL-TRNA HYDROLASE 2, MITOCHONDRIAL"/>
    <property type="match status" value="1"/>
</dbReference>
<accession>F4NUN1</accession>
<dbReference type="InterPro" id="IPR023476">
    <property type="entry name" value="Pep_tRNA_hydro_II_dom_sf"/>
</dbReference>
<dbReference type="HOGENOM" id="CLU_1371950_0_0_1"/>
<keyword evidence="6" id="KW-0812">Transmembrane</keyword>
<comment type="catalytic activity">
    <reaction evidence="4">
        <text>an N-acyl-L-alpha-aminoacyl-tRNA + H2O = an N-acyl-L-amino acid + a tRNA + H(+)</text>
        <dbReference type="Rhea" id="RHEA:54448"/>
        <dbReference type="Rhea" id="RHEA-COMP:10123"/>
        <dbReference type="Rhea" id="RHEA-COMP:13883"/>
        <dbReference type="ChEBI" id="CHEBI:15377"/>
        <dbReference type="ChEBI" id="CHEBI:15378"/>
        <dbReference type="ChEBI" id="CHEBI:59874"/>
        <dbReference type="ChEBI" id="CHEBI:78442"/>
        <dbReference type="ChEBI" id="CHEBI:138191"/>
        <dbReference type="EC" id="3.1.1.29"/>
    </reaction>
</comment>
<organism evidence="7 8">
    <name type="scientific">Batrachochytrium dendrobatidis (strain JAM81 / FGSC 10211)</name>
    <name type="common">Frog chytrid fungus</name>
    <dbReference type="NCBI Taxonomy" id="684364"/>
    <lineage>
        <taxon>Eukaryota</taxon>
        <taxon>Fungi</taxon>
        <taxon>Fungi incertae sedis</taxon>
        <taxon>Chytridiomycota</taxon>
        <taxon>Chytridiomycota incertae sedis</taxon>
        <taxon>Chytridiomycetes</taxon>
        <taxon>Rhizophydiales</taxon>
        <taxon>Rhizophydiales incertae sedis</taxon>
        <taxon>Batrachochytrium</taxon>
    </lineage>
</organism>
<evidence type="ECO:0000313" key="8">
    <source>
        <dbReference type="Proteomes" id="UP000007241"/>
    </source>
</evidence>
<keyword evidence="2" id="KW-0378">Hydrolase</keyword>
<evidence type="ECO:0000256" key="6">
    <source>
        <dbReference type="SAM" id="Phobius"/>
    </source>
</evidence>
<dbReference type="AlphaFoldDB" id="F4NUN1"/>
<evidence type="ECO:0000256" key="3">
    <source>
        <dbReference type="ARBA" id="ARBA00038050"/>
    </source>
</evidence>
<dbReference type="FunFam" id="3.40.1490.10:FF:000002">
    <property type="entry name" value="Peptidyl-tRNA hydrolase 2, mitochondrial"/>
    <property type="match status" value="1"/>
</dbReference>
<dbReference type="Proteomes" id="UP000007241">
    <property type="component" value="Unassembled WGS sequence"/>
</dbReference>
<evidence type="ECO:0000313" key="7">
    <source>
        <dbReference type="EMBL" id="EGF84027.1"/>
    </source>
</evidence>
<dbReference type="OMA" id="WHSAQIL"/>
<evidence type="ECO:0000256" key="5">
    <source>
        <dbReference type="SAM" id="MobiDB-lite"/>
    </source>
</evidence>
<comment type="similarity">
    <text evidence="3">Belongs to the PTH2 family.</text>
</comment>
<dbReference type="GO" id="GO:0005829">
    <property type="term" value="C:cytosol"/>
    <property type="evidence" value="ECO:0000318"/>
    <property type="project" value="GO_Central"/>
</dbReference>
<dbReference type="InterPro" id="IPR002833">
    <property type="entry name" value="PTH2"/>
</dbReference>